<dbReference type="GO" id="GO:0005576">
    <property type="term" value="C:extracellular region"/>
    <property type="evidence" value="ECO:0007669"/>
    <property type="project" value="UniProtKB-SubCell"/>
</dbReference>
<dbReference type="SUPFAM" id="SSF88713">
    <property type="entry name" value="Glycoside hydrolase/deacetylase"/>
    <property type="match status" value="1"/>
</dbReference>
<evidence type="ECO:0000259" key="3">
    <source>
        <dbReference type="PROSITE" id="PS51677"/>
    </source>
</evidence>
<dbReference type="InterPro" id="IPR002509">
    <property type="entry name" value="NODB_dom"/>
</dbReference>
<evidence type="ECO:0000256" key="2">
    <source>
        <dbReference type="ARBA" id="ARBA00022729"/>
    </source>
</evidence>
<dbReference type="GO" id="GO:0016810">
    <property type="term" value="F:hydrolase activity, acting on carbon-nitrogen (but not peptide) bonds"/>
    <property type="evidence" value="ECO:0007669"/>
    <property type="project" value="InterPro"/>
</dbReference>
<feature type="domain" description="NodB homology" evidence="3">
    <location>
        <begin position="17"/>
        <end position="268"/>
    </location>
</feature>
<name>A0A9X4KZD0_9BACL</name>
<gene>
    <name evidence="4" type="ORF">OMP40_36075</name>
</gene>
<dbReference type="RefSeq" id="WP_277538742.1">
    <property type="nucleotide sequence ID" value="NZ_JAPDIA010000009.1"/>
</dbReference>
<comment type="subcellular location">
    <subcellularLocation>
        <location evidence="1">Secreted</location>
    </subcellularLocation>
</comment>
<evidence type="ECO:0000313" key="5">
    <source>
        <dbReference type="Proteomes" id="UP001153404"/>
    </source>
</evidence>
<dbReference type="InterPro" id="IPR051398">
    <property type="entry name" value="Polysacch_Deacetylase"/>
</dbReference>
<dbReference type="CDD" id="cd10967">
    <property type="entry name" value="CE4_GLA_like_6s"/>
    <property type="match status" value="1"/>
</dbReference>
<dbReference type="Gene3D" id="3.20.20.370">
    <property type="entry name" value="Glycoside hydrolase/deacetylase"/>
    <property type="match status" value="1"/>
</dbReference>
<evidence type="ECO:0000313" key="4">
    <source>
        <dbReference type="EMBL" id="MDG0814099.1"/>
    </source>
</evidence>
<comment type="caution">
    <text evidence="4">The sequence shown here is derived from an EMBL/GenBank/DDBJ whole genome shotgun (WGS) entry which is preliminary data.</text>
</comment>
<dbReference type="AlphaFoldDB" id="A0A9X4KZD0"/>
<organism evidence="4 5">
    <name type="scientific">Cohnella rhizosphaerae</name>
    <dbReference type="NCBI Taxonomy" id="1457232"/>
    <lineage>
        <taxon>Bacteria</taxon>
        <taxon>Bacillati</taxon>
        <taxon>Bacillota</taxon>
        <taxon>Bacilli</taxon>
        <taxon>Bacillales</taxon>
        <taxon>Paenibacillaceae</taxon>
        <taxon>Cohnella</taxon>
    </lineage>
</organism>
<dbReference type="PROSITE" id="PS51677">
    <property type="entry name" value="NODB"/>
    <property type="match status" value="1"/>
</dbReference>
<keyword evidence="2" id="KW-0732">Signal</keyword>
<accession>A0A9X4KZD0</accession>
<proteinExistence type="predicted"/>
<dbReference type="GO" id="GO:0005975">
    <property type="term" value="P:carbohydrate metabolic process"/>
    <property type="evidence" value="ECO:0007669"/>
    <property type="project" value="InterPro"/>
</dbReference>
<keyword evidence="5" id="KW-1185">Reference proteome</keyword>
<dbReference type="Proteomes" id="UP001153404">
    <property type="component" value="Unassembled WGS sequence"/>
</dbReference>
<dbReference type="InterPro" id="IPR011330">
    <property type="entry name" value="Glyco_hydro/deAcase_b/a-brl"/>
</dbReference>
<dbReference type="PANTHER" id="PTHR34216">
    <property type="match status" value="1"/>
</dbReference>
<dbReference type="PANTHER" id="PTHR34216:SF3">
    <property type="entry name" value="POLY-BETA-1,6-N-ACETYL-D-GLUCOSAMINE N-DEACETYLASE"/>
    <property type="match status" value="1"/>
</dbReference>
<dbReference type="EMBL" id="JAPDIA010000009">
    <property type="protein sequence ID" value="MDG0814099.1"/>
    <property type="molecule type" value="Genomic_DNA"/>
</dbReference>
<sequence>MERVSVQFKCFPGGRRKAVTFSFDDGRTQDRRLVETMNRYGLKGTFHLNAGKLGLDGYIGSDEVAGLFTGHEVSAHTINHPFLDLYPTDALAGEIWQDRMALERLTGYPVRGMSYPFGTYDDRVVAALPAFGIEYARTTKSHGGFELPADFLRWHPTCHHKQMVERTEDFLSRRDRFGRMSLLYVWGHSYEFDSDDNWDLVDAVGEMLAGADDVWKATNAEIVAYKQAIDRLRFSADCSIVHNPSAREVWLEADGQPVRVGPGEVKRL</sequence>
<protein>
    <submittedName>
        <fullName evidence="4">Polysaccharide deacetylase family protein</fullName>
    </submittedName>
</protein>
<evidence type="ECO:0000256" key="1">
    <source>
        <dbReference type="ARBA" id="ARBA00004613"/>
    </source>
</evidence>
<dbReference type="Pfam" id="PF01522">
    <property type="entry name" value="Polysacc_deac_1"/>
    <property type="match status" value="1"/>
</dbReference>
<reference evidence="4" key="1">
    <citation type="submission" date="2022-10" db="EMBL/GenBank/DDBJ databases">
        <title>Comparative genomic analysis of Cohnella hashimotonis sp. nov., isolated from the International Space Station.</title>
        <authorList>
            <person name="Simpson A."/>
            <person name="Venkateswaran K."/>
        </authorList>
    </citation>
    <scope>NUCLEOTIDE SEQUENCE</scope>
    <source>
        <strain evidence="4">DSM 28161</strain>
    </source>
</reference>